<feature type="non-terminal residue" evidence="2">
    <location>
        <position position="151"/>
    </location>
</feature>
<comment type="caution">
    <text evidence="2">The sequence shown here is derived from an EMBL/GenBank/DDBJ whole genome shotgun (WGS) entry which is preliminary data.</text>
</comment>
<proteinExistence type="predicted"/>
<evidence type="ECO:0000313" key="2">
    <source>
        <dbReference type="EMBL" id="KAG9684956.1"/>
    </source>
</evidence>
<dbReference type="EMBL" id="JAHFXF010000603">
    <property type="protein sequence ID" value="KAG9684956.1"/>
    <property type="molecule type" value="Genomic_DNA"/>
</dbReference>
<protein>
    <submittedName>
        <fullName evidence="2">Uncharacterized protein</fullName>
    </submittedName>
</protein>
<feature type="region of interest" description="Disordered" evidence="1">
    <location>
        <begin position="75"/>
        <end position="151"/>
    </location>
</feature>
<evidence type="ECO:0000313" key="3">
    <source>
        <dbReference type="Proteomes" id="UP000779574"/>
    </source>
</evidence>
<dbReference type="OrthoDB" id="5403747at2759"/>
<feature type="compositionally biased region" description="Acidic residues" evidence="1">
    <location>
        <begin position="116"/>
        <end position="125"/>
    </location>
</feature>
<gene>
    <name evidence="2" type="ORF">KCU76_g12050</name>
</gene>
<evidence type="ECO:0000256" key="1">
    <source>
        <dbReference type="SAM" id="MobiDB-lite"/>
    </source>
</evidence>
<name>A0A9P8EBV5_AURME</name>
<organism evidence="2 3">
    <name type="scientific">Aureobasidium melanogenum</name>
    <name type="common">Aureobasidium pullulans var. melanogenum</name>
    <dbReference type="NCBI Taxonomy" id="46634"/>
    <lineage>
        <taxon>Eukaryota</taxon>
        <taxon>Fungi</taxon>
        <taxon>Dikarya</taxon>
        <taxon>Ascomycota</taxon>
        <taxon>Pezizomycotina</taxon>
        <taxon>Dothideomycetes</taxon>
        <taxon>Dothideomycetidae</taxon>
        <taxon>Dothideales</taxon>
        <taxon>Saccotheciaceae</taxon>
        <taxon>Aureobasidium</taxon>
    </lineage>
</organism>
<reference evidence="2" key="2">
    <citation type="submission" date="2021-08" db="EMBL/GenBank/DDBJ databases">
        <authorList>
            <person name="Gostincar C."/>
            <person name="Sun X."/>
            <person name="Song Z."/>
            <person name="Gunde-Cimerman N."/>
        </authorList>
    </citation>
    <scope>NUCLEOTIDE SEQUENCE</scope>
    <source>
        <strain evidence="2">EXF-9911</strain>
    </source>
</reference>
<dbReference type="AlphaFoldDB" id="A0A9P8EBV5"/>
<feature type="compositionally biased region" description="Low complexity" evidence="1">
    <location>
        <begin position="82"/>
        <end position="92"/>
    </location>
</feature>
<sequence>MSDNESTNGESPVKADKKAVVFTEKEEMVLKAAWRCLKSGPPEIDMEKLMKAAGFNTMKTTSNTWGVIKKKLFSDVDGDSLPTAPNTPAKPKAATKGKKAAATPTASKKRGKKDVEDEDGDEDDEGRTLVNKRNKSSAVKKIVKTEDSDDD</sequence>
<reference evidence="2" key="1">
    <citation type="journal article" date="2021" name="J Fungi (Basel)">
        <title>Virulence traits and population genomics of the black yeast Aureobasidium melanogenum.</title>
        <authorList>
            <person name="Cernosa A."/>
            <person name="Sun X."/>
            <person name="Gostincar C."/>
            <person name="Fang C."/>
            <person name="Gunde-Cimerman N."/>
            <person name="Song Z."/>
        </authorList>
    </citation>
    <scope>NUCLEOTIDE SEQUENCE</scope>
    <source>
        <strain evidence="2">EXF-9911</strain>
    </source>
</reference>
<dbReference type="Proteomes" id="UP000779574">
    <property type="component" value="Unassembled WGS sequence"/>
</dbReference>
<accession>A0A9P8EBV5</accession>